<dbReference type="PANTHER" id="PTHR45768:SF34">
    <property type="entry name" value="RING-H2 FINGER PROTEIN ATL64"/>
    <property type="match status" value="1"/>
</dbReference>
<dbReference type="InterPro" id="IPR013083">
    <property type="entry name" value="Znf_RING/FYVE/PHD"/>
</dbReference>
<evidence type="ECO:0000256" key="5">
    <source>
        <dbReference type="ARBA" id="ARBA00022679"/>
    </source>
</evidence>
<keyword evidence="6 16" id="KW-0812">Transmembrane</keyword>
<feature type="transmembrane region" description="Helical" evidence="16">
    <location>
        <begin position="28"/>
        <end position="50"/>
    </location>
</feature>
<keyword evidence="11 16" id="KW-1133">Transmembrane helix</keyword>
<comment type="pathway">
    <text evidence="3">Protein modification; protein ubiquitination.</text>
</comment>
<evidence type="ECO:0000313" key="18">
    <source>
        <dbReference type="EMBL" id="KZV52704.1"/>
    </source>
</evidence>
<dbReference type="FunFam" id="3.30.40.10:FF:000187">
    <property type="entry name" value="E3 ubiquitin-protein ligase ATL6"/>
    <property type="match status" value="1"/>
</dbReference>
<evidence type="ECO:0000256" key="15">
    <source>
        <dbReference type="SAM" id="MobiDB-lite"/>
    </source>
</evidence>
<comment type="catalytic activity">
    <reaction evidence="1">
        <text>S-ubiquitinyl-[E2 ubiquitin-conjugating enzyme]-L-cysteine + [acceptor protein]-L-lysine = [E2 ubiquitin-conjugating enzyme]-L-cysteine + N(6)-ubiquitinyl-[acceptor protein]-L-lysine.</text>
        <dbReference type="EC" id="2.3.2.27"/>
    </reaction>
</comment>
<keyword evidence="12 16" id="KW-0472">Membrane</keyword>
<dbReference type="GO" id="GO:0061630">
    <property type="term" value="F:ubiquitin protein ligase activity"/>
    <property type="evidence" value="ECO:0007669"/>
    <property type="project" value="UniProtKB-EC"/>
</dbReference>
<evidence type="ECO:0000256" key="9">
    <source>
        <dbReference type="ARBA" id="ARBA00022786"/>
    </source>
</evidence>
<evidence type="ECO:0000256" key="11">
    <source>
        <dbReference type="ARBA" id="ARBA00022989"/>
    </source>
</evidence>
<keyword evidence="9" id="KW-0833">Ubl conjugation pathway</keyword>
<evidence type="ECO:0000256" key="10">
    <source>
        <dbReference type="ARBA" id="ARBA00022833"/>
    </source>
</evidence>
<comment type="subcellular location">
    <subcellularLocation>
        <location evidence="2">Membrane</location>
        <topology evidence="2">Single-pass membrane protein</topology>
    </subcellularLocation>
</comment>
<organism evidence="18 19">
    <name type="scientific">Dorcoceras hygrometricum</name>
    <dbReference type="NCBI Taxonomy" id="472368"/>
    <lineage>
        <taxon>Eukaryota</taxon>
        <taxon>Viridiplantae</taxon>
        <taxon>Streptophyta</taxon>
        <taxon>Embryophyta</taxon>
        <taxon>Tracheophyta</taxon>
        <taxon>Spermatophyta</taxon>
        <taxon>Magnoliopsida</taxon>
        <taxon>eudicotyledons</taxon>
        <taxon>Gunneridae</taxon>
        <taxon>Pentapetalae</taxon>
        <taxon>asterids</taxon>
        <taxon>lamiids</taxon>
        <taxon>Lamiales</taxon>
        <taxon>Gesneriaceae</taxon>
        <taxon>Didymocarpoideae</taxon>
        <taxon>Trichosporeae</taxon>
        <taxon>Loxocarpinae</taxon>
        <taxon>Dorcoceras</taxon>
    </lineage>
</organism>
<name>A0A2Z7CZM8_9LAMI</name>
<dbReference type="SMART" id="SM00184">
    <property type="entry name" value="RING"/>
    <property type="match status" value="1"/>
</dbReference>
<evidence type="ECO:0000256" key="1">
    <source>
        <dbReference type="ARBA" id="ARBA00000900"/>
    </source>
</evidence>
<dbReference type="EC" id="2.3.2.27" evidence="4"/>
<dbReference type="PANTHER" id="PTHR45768">
    <property type="entry name" value="E3 UBIQUITIN-PROTEIN LIGASE RNF13-LIKE"/>
    <property type="match status" value="1"/>
</dbReference>
<evidence type="ECO:0000256" key="7">
    <source>
        <dbReference type="ARBA" id="ARBA00022723"/>
    </source>
</evidence>
<dbReference type="PROSITE" id="PS50089">
    <property type="entry name" value="ZF_RING_2"/>
    <property type="match status" value="1"/>
</dbReference>
<dbReference type="Proteomes" id="UP000250235">
    <property type="component" value="Unassembled WGS sequence"/>
</dbReference>
<evidence type="ECO:0000313" key="19">
    <source>
        <dbReference type="Proteomes" id="UP000250235"/>
    </source>
</evidence>
<feature type="region of interest" description="Disordered" evidence="15">
    <location>
        <begin position="170"/>
        <end position="237"/>
    </location>
</feature>
<evidence type="ECO:0000256" key="8">
    <source>
        <dbReference type="ARBA" id="ARBA00022771"/>
    </source>
</evidence>
<dbReference type="AlphaFoldDB" id="A0A2Z7CZM8"/>
<sequence>MGIGDDNSGGHSFFNDKDRNKYDANSRIMISAIISLSFVVLLVTLLHLYARCVIRRQARRREALHRLGFLRTSAIVHTEPPRTGLDPSVIASLPVLVFKQTDRGNSFECSVCLSALEDGERARLLPNCKHTFHIDCIDKWLGSNSTCPICRAEAEPSLVPEPREGMLVAAGDAPTSAPPFEGTSEGSGAQSLAKVTSVSSSRLNSFRRILSRERSSPRIQNHQSCGQDEGYPDLERQ</sequence>
<keyword evidence="8 14" id="KW-0863">Zinc-finger</keyword>
<proteinExistence type="inferred from homology"/>
<keyword evidence="7" id="KW-0479">Metal-binding</keyword>
<accession>A0A2Z7CZM8</accession>
<gene>
    <name evidence="18" type="ORF">F511_23167</name>
</gene>
<dbReference type="CDD" id="cd16461">
    <property type="entry name" value="RING-H2_EL5-like"/>
    <property type="match status" value="1"/>
</dbReference>
<keyword evidence="5" id="KW-0808">Transferase</keyword>
<evidence type="ECO:0000256" key="6">
    <source>
        <dbReference type="ARBA" id="ARBA00022692"/>
    </source>
</evidence>
<keyword evidence="19" id="KW-1185">Reference proteome</keyword>
<reference evidence="18 19" key="1">
    <citation type="journal article" date="2015" name="Proc. Natl. Acad. Sci. U.S.A.">
        <title>The resurrection genome of Boea hygrometrica: A blueprint for survival of dehydration.</title>
        <authorList>
            <person name="Xiao L."/>
            <person name="Yang G."/>
            <person name="Zhang L."/>
            <person name="Yang X."/>
            <person name="Zhao S."/>
            <person name="Ji Z."/>
            <person name="Zhou Q."/>
            <person name="Hu M."/>
            <person name="Wang Y."/>
            <person name="Chen M."/>
            <person name="Xu Y."/>
            <person name="Jin H."/>
            <person name="Xiao X."/>
            <person name="Hu G."/>
            <person name="Bao F."/>
            <person name="Hu Y."/>
            <person name="Wan P."/>
            <person name="Li L."/>
            <person name="Deng X."/>
            <person name="Kuang T."/>
            <person name="Xiang C."/>
            <person name="Zhu J.K."/>
            <person name="Oliver M.J."/>
            <person name="He Y."/>
        </authorList>
    </citation>
    <scope>NUCLEOTIDE SEQUENCE [LARGE SCALE GENOMIC DNA]</scope>
    <source>
        <strain evidence="19">cv. XS01</strain>
    </source>
</reference>
<dbReference type="SUPFAM" id="SSF57850">
    <property type="entry name" value="RING/U-box"/>
    <property type="match status" value="1"/>
</dbReference>
<evidence type="ECO:0000259" key="17">
    <source>
        <dbReference type="PROSITE" id="PS50089"/>
    </source>
</evidence>
<evidence type="ECO:0000256" key="13">
    <source>
        <dbReference type="ARBA" id="ARBA00024209"/>
    </source>
</evidence>
<dbReference type="EMBL" id="KQ991022">
    <property type="protein sequence ID" value="KZV52704.1"/>
    <property type="molecule type" value="Genomic_DNA"/>
</dbReference>
<dbReference type="Pfam" id="PF13639">
    <property type="entry name" value="zf-RING_2"/>
    <property type="match status" value="1"/>
</dbReference>
<dbReference type="GO" id="GO:0016020">
    <property type="term" value="C:membrane"/>
    <property type="evidence" value="ECO:0007669"/>
    <property type="project" value="UniProtKB-SubCell"/>
</dbReference>
<evidence type="ECO:0000256" key="16">
    <source>
        <dbReference type="SAM" id="Phobius"/>
    </source>
</evidence>
<dbReference type="InterPro" id="IPR001841">
    <property type="entry name" value="Znf_RING"/>
</dbReference>
<keyword evidence="10" id="KW-0862">Zinc</keyword>
<comment type="similarity">
    <text evidence="13">Belongs to the RING-type zinc finger family. ATL subfamily.</text>
</comment>
<protein>
    <recommendedName>
        <fullName evidence="4">RING-type E3 ubiquitin transferase</fullName>
        <ecNumber evidence="4">2.3.2.27</ecNumber>
    </recommendedName>
</protein>
<feature type="domain" description="RING-type" evidence="17">
    <location>
        <begin position="109"/>
        <end position="151"/>
    </location>
</feature>
<dbReference type="GO" id="GO:0008270">
    <property type="term" value="F:zinc ion binding"/>
    <property type="evidence" value="ECO:0007669"/>
    <property type="project" value="UniProtKB-KW"/>
</dbReference>
<evidence type="ECO:0000256" key="12">
    <source>
        <dbReference type="ARBA" id="ARBA00023136"/>
    </source>
</evidence>
<evidence type="ECO:0000256" key="2">
    <source>
        <dbReference type="ARBA" id="ARBA00004167"/>
    </source>
</evidence>
<feature type="compositionally biased region" description="Polar residues" evidence="15">
    <location>
        <begin position="184"/>
        <end position="204"/>
    </location>
</feature>
<evidence type="ECO:0000256" key="3">
    <source>
        <dbReference type="ARBA" id="ARBA00004906"/>
    </source>
</evidence>
<dbReference type="OrthoDB" id="8062037at2759"/>
<feature type="compositionally biased region" description="Polar residues" evidence="15">
    <location>
        <begin position="217"/>
        <end position="226"/>
    </location>
</feature>
<evidence type="ECO:0000256" key="14">
    <source>
        <dbReference type="PROSITE-ProRule" id="PRU00175"/>
    </source>
</evidence>
<dbReference type="Gene3D" id="3.30.40.10">
    <property type="entry name" value="Zinc/RING finger domain, C3HC4 (zinc finger)"/>
    <property type="match status" value="1"/>
</dbReference>
<evidence type="ECO:0000256" key="4">
    <source>
        <dbReference type="ARBA" id="ARBA00012483"/>
    </source>
</evidence>